<protein>
    <submittedName>
        <fullName evidence="1">Uncharacterized protein</fullName>
    </submittedName>
</protein>
<gene>
    <name evidence="1" type="ORF">GYMLUDRAFT_253660</name>
</gene>
<reference evidence="1 2" key="1">
    <citation type="submission" date="2014-04" db="EMBL/GenBank/DDBJ databases">
        <title>Evolutionary Origins and Diversification of the Mycorrhizal Mutualists.</title>
        <authorList>
            <consortium name="DOE Joint Genome Institute"/>
            <consortium name="Mycorrhizal Genomics Consortium"/>
            <person name="Kohler A."/>
            <person name="Kuo A."/>
            <person name="Nagy L.G."/>
            <person name="Floudas D."/>
            <person name="Copeland A."/>
            <person name="Barry K.W."/>
            <person name="Cichocki N."/>
            <person name="Veneault-Fourrey C."/>
            <person name="LaButti K."/>
            <person name="Lindquist E.A."/>
            <person name="Lipzen A."/>
            <person name="Lundell T."/>
            <person name="Morin E."/>
            <person name="Murat C."/>
            <person name="Riley R."/>
            <person name="Ohm R."/>
            <person name="Sun H."/>
            <person name="Tunlid A."/>
            <person name="Henrissat B."/>
            <person name="Grigoriev I.V."/>
            <person name="Hibbett D.S."/>
            <person name="Martin F."/>
        </authorList>
    </citation>
    <scope>NUCLEOTIDE SEQUENCE [LARGE SCALE GENOMIC DNA]</scope>
    <source>
        <strain evidence="1 2">FD-317 M1</strain>
    </source>
</reference>
<proteinExistence type="predicted"/>
<sequence length="146" mass="15924">MVDDIDSTTDRVFRRSPGAKPFIAVYLSKRNGEEATTFNSDGLGRQALDFLSQHSATMVILLKNETNDFSLSLFEEIHLLVMLCAQIIPLASAHSGFGAINAAILELSTKCLGRGTWTEAVQPMTDAEIFRASVLASGRPFLDFSP</sequence>
<accession>A0A0D0AHW9</accession>
<dbReference type="EMBL" id="KN835077">
    <property type="protein sequence ID" value="KIK49715.1"/>
    <property type="molecule type" value="Genomic_DNA"/>
</dbReference>
<keyword evidence="2" id="KW-1185">Reference proteome</keyword>
<dbReference type="AlphaFoldDB" id="A0A0D0AHW9"/>
<name>A0A0D0AHW9_9AGAR</name>
<dbReference type="HOGENOM" id="CLU_1777662_0_0_1"/>
<dbReference type="Proteomes" id="UP000053593">
    <property type="component" value="Unassembled WGS sequence"/>
</dbReference>
<evidence type="ECO:0000313" key="1">
    <source>
        <dbReference type="EMBL" id="KIK49715.1"/>
    </source>
</evidence>
<organism evidence="1 2">
    <name type="scientific">Collybiopsis luxurians FD-317 M1</name>
    <dbReference type="NCBI Taxonomy" id="944289"/>
    <lineage>
        <taxon>Eukaryota</taxon>
        <taxon>Fungi</taxon>
        <taxon>Dikarya</taxon>
        <taxon>Basidiomycota</taxon>
        <taxon>Agaricomycotina</taxon>
        <taxon>Agaricomycetes</taxon>
        <taxon>Agaricomycetidae</taxon>
        <taxon>Agaricales</taxon>
        <taxon>Marasmiineae</taxon>
        <taxon>Omphalotaceae</taxon>
        <taxon>Collybiopsis</taxon>
        <taxon>Collybiopsis luxurians</taxon>
    </lineage>
</organism>
<evidence type="ECO:0000313" key="2">
    <source>
        <dbReference type="Proteomes" id="UP000053593"/>
    </source>
</evidence>
<dbReference type="OrthoDB" id="3064968at2759"/>